<proteinExistence type="predicted"/>
<keyword evidence="3" id="KW-1185">Reference proteome</keyword>
<dbReference type="EMBL" id="CP021434">
    <property type="protein sequence ID" value="ARU61666.1"/>
    <property type="molecule type" value="Genomic_DNA"/>
</dbReference>
<evidence type="ECO:0000313" key="2">
    <source>
        <dbReference type="EMBL" id="ARU61666.1"/>
    </source>
</evidence>
<dbReference type="RefSeq" id="WP_087457045.1">
    <property type="nucleotide sequence ID" value="NZ_CP021434.1"/>
</dbReference>
<dbReference type="KEGG" id="tum:CBW65_12035"/>
<protein>
    <submittedName>
        <fullName evidence="2">Uncharacterized protein</fullName>
    </submittedName>
</protein>
<keyword evidence="1" id="KW-0732">Signal</keyword>
<dbReference type="Proteomes" id="UP000195437">
    <property type="component" value="Chromosome"/>
</dbReference>
<reference evidence="3" key="1">
    <citation type="submission" date="2017-05" db="EMBL/GenBank/DDBJ databases">
        <authorList>
            <person name="Sung H."/>
        </authorList>
    </citation>
    <scope>NUCLEOTIDE SEQUENCE [LARGE SCALE GENOMIC DNA]</scope>
    <source>
        <strain evidence="3">AR23208</strain>
    </source>
</reference>
<dbReference type="AlphaFoldDB" id="A0A1Y0IPC1"/>
<feature type="signal peptide" evidence="1">
    <location>
        <begin position="1"/>
        <end position="24"/>
    </location>
</feature>
<evidence type="ECO:0000256" key="1">
    <source>
        <dbReference type="SAM" id="SignalP"/>
    </source>
</evidence>
<feature type="chain" id="PRO_5012688501" evidence="1">
    <location>
        <begin position="25"/>
        <end position="226"/>
    </location>
</feature>
<accession>A0A1Y0IPC1</accession>
<sequence>MRKLLVASLLTTLLVSVSANSVDAAYGRWYGGYKPPTWSENYYGVHAAISTPSTTPYTYNDGAYSFAANFIDVSNVSKLNPEIVWWVQIGWMKGYDHLSNYKSTPTTYVEWGPSNNLSETFPMTQPLNTTYDYWIRWDLDKKAWKVNIANSYIDWFYLGTNTAPARVTAQSEVNWDTNKNGPTRFSGTTYLSSDLATWSPFNGGFNLTQESGYTVTGTRTDFTVTR</sequence>
<organism evidence="2 3">
    <name type="scientific">Tumebacillus avium</name>
    <dbReference type="NCBI Taxonomy" id="1903704"/>
    <lineage>
        <taxon>Bacteria</taxon>
        <taxon>Bacillati</taxon>
        <taxon>Bacillota</taxon>
        <taxon>Bacilli</taxon>
        <taxon>Bacillales</taxon>
        <taxon>Alicyclobacillaceae</taxon>
        <taxon>Tumebacillus</taxon>
    </lineage>
</organism>
<name>A0A1Y0IPC1_9BACL</name>
<gene>
    <name evidence="2" type="ORF">CBW65_12035</name>
</gene>
<evidence type="ECO:0000313" key="3">
    <source>
        <dbReference type="Proteomes" id="UP000195437"/>
    </source>
</evidence>